<sequence>MPQSVTLNLTPDPKQAAILHGKDYGEYLAKAPGGGSIDYEVTSSIAVHGHAIVNGKKELASLLVFKVKATAPRRRPIKELEVELVFKKTTAKTDLPFAPRILQILPGSQGYKVECKQGAAKWNRMRGGAVGISGGPDVAQVNADLHQDTEEELEQPVEFYTFARGWTRQSDIHVKNCPPNVGLLSCEGASPTKGSVPKGGVAPVIHLAVVLLRKDDGPFTCKVKVPRVEVDPAWAVKHAFASLWNSGYGPLTYDPAVNEQPDDPIDPEKLEEYLKEAKLKELVEIMMPADYDEWKYGKAPVEEDDE</sequence>
<dbReference type="AlphaFoldDB" id="A0A8E2JCM1"/>
<keyword evidence="2" id="KW-1185">Reference proteome</keyword>
<name>A0A8E2JCM1_9PEZI</name>
<reference evidence="1 2" key="1">
    <citation type="journal article" date="2016" name="Nat. Commun.">
        <title>Ectomycorrhizal ecology is imprinted in the genome of the dominant symbiotic fungus Cenococcum geophilum.</title>
        <authorList>
            <consortium name="DOE Joint Genome Institute"/>
            <person name="Peter M."/>
            <person name="Kohler A."/>
            <person name="Ohm R.A."/>
            <person name="Kuo A."/>
            <person name="Krutzmann J."/>
            <person name="Morin E."/>
            <person name="Arend M."/>
            <person name="Barry K.W."/>
            <person name="Binder M."/>
            <person name="Choi C."/>
            <person name="Clum A."/>
            <person name="Copeland A."/>
            <person name="Grisel N."/>
            <person name="Haridas S."/>
            <person name="Kipfer T."/>
            <person name="LaButti K."/>
            <person name="Lindquist E."/>
            <person name="Lipzen A."/>
            <person name="Maire R."/>
            <person name="Meier B."/>
            <person name="Mihaltcheva S."/>
            <person name="Molinier V."/>
            <person name="Murat C."/>
            <person name="Poggeler S."/>
            <person name="Quandt C.A."/>
            <person name="Sperisen C."/>
            <person name="Tritt A."/>
            <person name="Tisserant E."/>
            <person name="Crous P.W."/>
            <person name="Henrissat B."/>
            <person name="Nehls U."/>
            <person name="Egli S."/>
            <person name="Spatafora J.W."/>
            <person name="Grigoriev I.V."/>
            <person name="Martin F.M."/>
        </authorList>
    </citation>
    <scope>NUCLEOTIDE SEQUENCE [LARGE SCALE GENOMIC DNA]</scope>
    <source>
        <strain evidence="1 2">CBS 459.81</strain>
    </source>
</reference>
<protein>
    <submittedName>
        <fullName evidence="1">Uncharacterized protein</fullName>
    </submittedName>
</protein>
<dbReference type="EMBL" id="KV745122">
    <property type="protein sequence ID" value="OCK77507.1"/>
    <property type="molecule type" value="Genomic_DNA"/>
</dbReference>
<dbReference type="OrthoDB" id="10453520at2759"/>
<evidence type="ECO:0000313" key="1">
    <source>
        <dbReference type="EMBL" id="OCK77507.1"/>
    </source>
</evidence>
<gene>
    <name evidence="1" type="ORF">K432DRAFT_384642</name>
</gene>
<proteinExistence type="predicted"/>
<evidence type="ECO:0000313" key="2">
    <source>
        <dbReference type="Proteomes" id="UP000250266"/>
    </source>
</evidence>
<organism evidence="1 2">
    <name type="scientific">Lepidopterella palustris CBS 459.81</name>
    <dbReference type="NCBI Taxonomy" id="1314670"/>
    <lineage>
        <taxon>Eukaryota</taxon>
        <taxon>Fungi</taxon>
        <taxon>Dikarya</taxon>
        <taxon>Ascomycota</taxon>
        <taxon>Pezizomycotina</taxon>
        <taxon>Dothideomycetes</taxon>
        <taxon>Pleosporomycetidae</taxon>
        <taxon>Mytilinidiales</taxon>
        <taxon>Argynnaceae</taxon>
        <taxon>Lepidopterella</taxon>
    </lineage>
</organism>
<accession>A0A8E2JCM1</accession>
<dbReference type="Proteomes" id="UP000250266">
    <property type="component" value="Unassembled WGS sequence"/>
</dbReference>